<evidence type="ECO:0000259" key="4">
    <source>
        <dbReference type="PROSITE" id="PS50893"/>
    </source>
</evidence>
<protein>
    <submittedName>
        <fullName evidence="5">Putative ABC transport system ATP-binding protein</fullName>
    </submittedName>
</protein>
<dbReference type="InterPro" id="IPR003439">
    <property type="entry name" value="ABC_transporter-like_ATP-bd"/>
</dbReference>
<dbReference type="SMART" id="SM00382">
    <property type="entry name" value="AAA"/>
    <property type="match status" value="1"/>
</dbReference>
<dbReference type="GO" id="GO:0016887">
    <property type="term" value="F:ATP hydrolysis activity"/>
    <property type="evidence" value="ECO:0007669"/>
    <property type="project" value="InterPro"/>
</dbReference>
<dbReference type="GO" id="GO:0005886">
    <property type="term" value="C:plasma membrane"/>
    <property type="evidence" value="ECO:0007669"/>
    <property type="project" value="TreeGrafter"/>
</dbReference>
<dbReference type="PANTHER" id="PTHR24220:SF689">
    <property type="entry name" value="LIPOPROTEIN-RELEASING SYSTEM ATP-BINDING PROTEIN LOLD"/>
    <property type="match status" value="1"/>
</dbReference>
<reference evidence="5 6" key="1">
    <citation type="submission" date="2020-08" db="EMBL/GenBank/DDBJ databases">
        <title>Sequencing the genomes of 1000 actinobacteria strains.</title>
        <authorList>
            <person name="Klenk H.-P."/>
        </authorList>
    </citation>
    <scope>NUCLEOTIDE SEQUENCE [LARGE SCALE GENOMIC DNA]</scope>
    <source>
        <strain evidence="5 6">DSM 45362</strain>
    </source>
</reference>
<comment type="similarity">
    <text evidence="1">Belongs to the ABC transporter superfamily.</text>
</comment>
<dbReference type="RefSeq" id="WP_184832340.1">
    <property type="nucleotide sequence ID" value="NZ_JACHMN010000001.1"/>
</dbReference>
<dbReference type="Gene3D" id="3.40.50.300">
    <property type="entry name" value="P-loop containing nucleotide triphosphate hydrolases"/>
    <property type="match status" value="1"/>
</dbReference>
<evidence type="ECO:0000313" key="6">
    <source>
        <dbReference type="Proteomes" id="UP000587527"/>
    </source>
</evidence>
<dbReference type="Proteomes" id="UP000587527">
    <property type="component" value="Unassembled WGS sequence"/>
</dbReference>
<dbReference type="Pfam" id="PF00005">
    <property type="entry name" value="ABC_tran"/>
    <property type="match status" value="1"/>
</dbReference>
<dbReference type="AlphaFoldDB" id="A0A841BKI7"/>
<dbReference type="InterPro" id="IPR027417">
    <property type="entry name" value="P-loop_NTPase"/>
</dbReference>
<dbReference type="EMBL" id="JACHMN010000001">
    <property type="protein sequence ID" value="MBB5867513.1"/>
    <property type="molecule type" value="Genomic_DNA"/>
</dbReference>
<feature type="domain" description="ABC transporter" evidence="4">
    <location>
        <begin position="13"/>
        <end position="229"/>
    </location>
</feature>
<dbReference type="SUPFAM" id="SSF52540">
    <property type="entry name" value="P-loop containing nucleoside triphosphate hydrolases"/>
    <property type="match status" value="1"/>
</dbReference>
<sequence>MTGAVSAEVLVARRLFRFFRASGEETLAVAGVSLTVRAGERVAVAGPSGSGKSTLLSLLAGLDEPDGGTVRVAGHPVSHRPEEERARIRATSIGMLYQYGNLLDHLTVAQNLRFAHGLAGHRTRFDLAERLEAVGAGGLADVLPAALSGGQAARAGLAVALVNDPPLLIADEPTAELDADAEQQILDLLAAQAAAGTAIVLASHSPRVLAVCDRVIRLRDGQIVADGQVPG</sequence>
<dbReference type="InterPro" id="IPR017871">
    <property type="entry name" value="ABC_transporter-like_CS"/>
</dbReference>
<name>A0A841BKI7_9ACTN</name>
<evidence type="ECO:0000313" key="5">
    <source>
        <dbReference type="EMBL" id="MBB5867513.1"/>
    </source>
</evidence>
<dbReference type="PROSITE" id="PS00211">
    <property type="entry name" value="ABC_TRANSPORTER_1"/>
    <property type="match status" value="1"/>
</dbReference>
<dbReference type="InterPro" id="IPR015854">
    <property type="entry name" value="ABC_transpr_LolD-like"/>
</dbReference>
<organism evidence="5 6">
    <name type="scientific">Allocatelliglobosispora scoriae</name>
    <dbReference type="NCBI Taxonomy" id="643052"/>
    <lineage>
        <taxon>Bacteria</taxon>
        <taxon>Bacillati</taxon>
        <taxon>Actinomycetota</taxon>
        <taxon>Actinomycetes</taxon>
        <taxon>Micromonosporales</taxon>
        <taxon>Micromonosporaceae</taxon>
        <taxon>Allocatelliglobosispora</taxon>
    </lineage>
</organism>
<dbReference type="GO" id="GO:0022857">
    <property type="term" value="F:transmembrane transporter activity"/>
    <property type="evidence" value="ECO:0007669"/>
    <property type="project" value="TreeGrafter"/>
</dbReference>
<gene>
    <name evidence="5" type="ORF">F4553_000892</name>
</gene>
<evidence type="ECO:0000256" key="1">
    <source>
        <dbReference type="ARBA" id="ARBA00005417"/>
    </source>
</evidence>
<dbReference type="PROSITE" id="PS50893">
    <property type="entry name" value="ABC_TRANSPORTER_2"/>
    <property type="match status" value="1"/>
</dbReference>
<proteinExistence type="inferred from homology"/>
<dbReference type="PANTHER" id="PTHR24220">
    <property type="entry name" value="IMPORT ATP-BINDING PROTEIN"/>
    <property type="match status" value="1"/>
</dbReference>
<dbReference type="InterPro" id="IPR003593">
    <property type="entry name" value="AAA+_ATPase"/>
</dbReference>
<keyword evidence="6" id="KW-1185">Reference proteome</keyword>
<dbReference type="GO" id="GO:0005524">
    <property type="term" value="F:ATP binding"/>
    <property type="evidence" value="ECO:0007669"/>
    <property type="project" value="UniProtKB-KW"/>
</dbReference>
<evidence type="ECO:0000256" key="2">
    <source>
        <dbReference type="ARBA" id="ARBA00022741"/>
    </source>
</evidence>
<evidence type="ECO:0000256" key="3">
    <source>
        <dbReference type="ARBA" id="ARBA00022840"/>
    </source>
</evidence>
<accession>A0A841BKI7</accession>
<keyword evidence="2" id="KW-0547">Nucleotide-binding</keyword>
<comment type="caution">
    <text evidence="5">The sequence shown here is derived from an EMBL/GenBank/DDBJ whole genome shotgun (WGS) entry which is preliminary data.</text>
</comment>
<keyword evidence="3 5" id="KW-0067">ATP-binding</keyword>